<evidence type="ECO:0000256" key="3">
    <source>
        <dbReference type="ARBA" id="ARBA00022692"/>
    </source>
</evidence>
<comment type="caution">
    <text evidence="8">The sequence shown here is derived from an EMBL/GenBank/DDBJ whole genome shotgun (WGS) entry which is preliminary data.</text>
</comment>
<proteinExistence type="predicted"/>
<reference evidence="8" key="1">
    <citation type="submission" date="2023-06" db="EMBL/GenBank/DDBJ databases">
        <title>Egi l300058.</title>
        <authorList>
            <person name="Gao L."/>
            <person name="Fang B.-Z."/>
            <person name="Li W.-J."/>
        </authorList>
    </citation>
    <scope>NUCLEOTIDE SEQUENCE</scope>
    <source>
        <strain evidence="8">EGI L300058</strain>
    </source>
</reference>
<dbReference type="InterPro" id="IPR023845">
    <property type="entry name" value="DUF3817_TM"/>
</dbReference>
<feature type="transmembrane region" description="Helical" evidence="6">
    <location>
        <begin position="45"/>
        <end position="66"/>
    </location>
</feature>
<evidence type="ECO:0000256" key="2">
    <source>
        <dbReference type="ARBA" id="ARBA00022475"/>
    </source>
</evidence>
<evidence type="ECO:0000313" key="9">
    <source>
        <dbReference type="Proteomes" id="UP001172708"/>
    </source>
</evidence>
<keyword evidence="5 6" id="KW-0472">Membrane</keyword>
<dbReference type="PANTHER" id="PTHR40077:SF1">
    <property type="entry name" value="MEMBRANE PROTEIN"/>
    <property type="match status" value="1"/>
</dbReference>
<gene>
    <name evidence="8" type="ORF">QQX02_08090</name>
</gene>
<feature type="domain" description="DUF3817" evidence="7">
    <location>
        <begin position="13"/>
        <end position="99"/>
    </location>
</feature>
<evidence type="ECO:0000256" key="4">
    <source>
        <dbReference type="ARBA" id="ARBA00022989"/>
    </source>
</evidence>
<feature type="transmembrane region" description="Helical" evidence="6">
    <location>
        <begin position="72"/>
        <end position="93"/>
    </location>
</feature>
<evidence type="ECO:0000256" key="5">
    <source>
        <dbReference type="ARBA" id="ARBA00023136"/>
    </source>
</evidence>
<feature type="transmembrane region" description="Helical" evidence="6">
    <location>
        <begin position="12"/>
        <end position="33"/>
    </location>
</feature>
<dbReference type="Pfam" id="PF12823">
    <property type="entry name" value="DUF3817"/>
    <property type="match status" value="1"/>
</dbReference>
<name>A0ABT8GHY5_9MICO</name>
<dbReference type="Proteomes" id="UP001172708">
    <property type="component" value="Unassembled WGS sequence"/>
</dbReference>
<dbReference type="NCBIfam" id="TIGR03954">
    <property type="entry name" value="integ_memb_HG"/>
    <property type="match status" value="1"/>
</dbReference>
<evidence type="ECO:0000256" key="6">
    <source>
        <dbReference type="SAM" id="Phobius"/>
    </source>
</evidence>
<sequence>MSAPLPTDRVGRAFVAVAIVEAVTWTGLLLGMLLEHVLHLTEMGVAIFGPLHGAAFLVYVVVAVVAATRFRWTLGVFALALLAAVPPLTTIPLERWMRRSGLLVRPTAD</sequence>
<keyword evidence="2" id="KW-1003">Cell membrane</keyword>
<comment type="subcellular location">
    <subcellularLocation>
        <location evidence="1">Cell membrane</location>
        <topology evidence="1">Multi-pass membrane protein</topology>
    </subcellularLocation>
</comment>
<keyword evidence="4 6" id="KW-1133">Transmembrane helix</keyword>
<evidence type="ECO:0000256" key="1">
    <source>
        <dbReference type="ARBA" id="ARBA00004651"/>
    </source>
</evidence>
<keyword evidence="9" id="KW-1185">Reference proteome</keyword>
<evidence type="ECO:0000259" key="7">
    <source>
        <dbReference type="Pfam" id="PF12823"/>
    </source>
</evidence>
<protein>
    <submittedName>
        <fullName evidence="8">DUF3817 domain-containing protein</fullName>
    </submittedName>
</protein>
<dbReference type="PANTHER" id="PTHR40077">
    <property type="entry name" value="MEMBRANE PROTEIN-RELATED"/>
    <property type="match status" value="1"/>
</dbReference>
<keyword evidence="3 6" id="KW-0812">Transmembrane</keyword>
<accession>A0ABT8GHY5</accession>
<dbReference type="EMBL" id="JAUHQA010000001">
    <property type="protein sequence ID" value="MDN4480876.1"/>
    <property type="molecule type" value="Genomic_DNA"/>
</dbReference>
<evidence type="ECO:0000313" key="8">
    <source>
        <dbReference type="EMBL" id="MDN4480876.1"/>
    </source>
</evidence>
<organism evidence="8 9">
    <name type="scientific">Demequina muriae</name>
    <dbReference type="NCBI Taxonomy" id="3051664"/>
    <lineage>
        <taxon>Bacteria</taxon>
        <taxon>Bacillati</taxon>
        <taxon>Actinomycetota</taxon>
        <taxon>Actinomycetes</taxon>
        <taxon>Micrococcales</taxon>
        <taxon>Demequinaceae</taxon>
        <taxon>Demequina</taxon>
    </lineage>
</organism>
<dbReference type="RefSeq" id="WP_301142333.1">
    <property type="nucleotide sequence ID" value="NZ_JAUHQA010000001.1"/>
</dbReference>